<evidence type="ECO:0008006" key="4">
    <source>
        <dbReference type="Google" id="ProtNLM"/>
    </source>
</evidence>
<reference evidence="2 3" key="1">
    <citation type="submission" date="2016-12" db="EMBL/GenBank/DDBJ databases">
        <title>Diversity of luminous bacteria.</title>
        <authorList>
            <person name="Yoshizawa S."/>
            <person name="Kogure K."/>
        </authorList>
    </citation>
    <scope>NUCLEOTIDE SEQUENCE [LARGE SCALE GENOMIC DNA]</scope>
    <source>
        <strain evidence="2 3">LC1-200</strain>
    </source>
</reference>
<dbReference type="AlphaFoldDB" id="A0A2S7VVN9"/>
<sequence>MNLNHAHKYKQQGISLIELIVASSISLIAIATVGSIYLAGNKMAAARTSQLMIKQDVNDTLKNIATEIRRAGYTTTLDEPVTLSGSSSTIDSSANNIGFVYEDENGKWRGIKFQQKNTLTGTKTIQICQKISSSSALSTMTDFTFSNLCSGAEVASLIDYKNITINNFNVSTSVISTAQSTAMKVDVFLDATLIGTTYTHAGKASIVLRNIQ</sequence>
<dbReference type="RefSeq" id="WP_105059570.1">
    <property type="nucleotide sequence ID" value="NZ_MSCJ01000001.1"/>
</dbReference>
<keyword evidence="1" id="KW-1133">Transmembrane helix</keyword>
<dbReference type="InterPro" id="IPR012902">
    <property type="entry name" value="N_methyl_site"/>
</dbReference>
<proteinExistence type="predicted"/>
<keyword evidence="1" id="KW-0812">Transmembrane</keyword>
<dbReference type="Proteomes" id="UP000238730">
    <property type="component" value="Unassembled WGS sequence"/>
</dbReference>
<keyword evidence="1" id="KW-0472">Membrane</keyword>
<organism evidence="2 3">
    <name type="scientific">Photobacterium angustum</name>
    <dbReference type="NCBI Taxonomy" id="661"/>
    <lineage>
        <taxon>Bacteria</taxon>
        <taxon>Pseudomonadati</taxon>
        <taxon>Pseudomonadota</taxon>
        <taxon>Gammaproteobacteria</taxon>
        <taxon>Vibrionales</taxon>
        <taxon>Vibrionaceae</taxon>
        <taxon>Photobacterium</taxon>
    </lineage>
</organism>
<dbReference type="PIRSF" id="PIRSF004525">
    <property type="entry name" value="Pilin_peptidase-dep_B_prd"/>
    <property type="match status" value="1"/>
</dbReference>
<evidence type="ECO:0000256" key="1">
    <source>
        <dbReference type="SAM" id="Phobius"/>
    </source>
</evidence>
<dbReference type="OrthoDB" id="5817298at2"/>
<feature type="transmembrane region" description="Helical" evidence="1">
    <location>
        <begin position="20"/>
        <end position="40"/>
    </location>
</feature>
<evidence type="ECO:0000313" key="2">
    <source>
        <dbReference type="EMBL" id="PQJ66141.1"/>
    </source>
</evidence>
<accession>A0A2S7VVN9</accession>
<dbReference type="Pfam" id="PF07963">
    <property type="entry name" value="N_methyl"/>
    <property type="match status" value="1"/>
</dbReference>
<dbReference type="InterPro" id="IPR016419">
    <property type="entry name" value="Prepilin_Pept-dep_B_prd"/>
</dbReference>
<evidence type="ECO:0000313" key="3">
    <source>
        <dbReference type="Proteomes" id="UP000238730"/>
    </source>
</evidence>
<protein>
    <recommendedName>
        <fullName evidence="4">Pilus assembly protein PilW</fullName>
    </recommendedName>
</protein>
<gene>
    <name evidence="2" type="ORF">BTO08_01210</name>
</gene>
<dbReference type="PROSITE" id="PS00409">
    <property type="entry name" value="PROKAR_NTER_METHYL"/>
    <property type="match status" value="1"/>
</dbReference>
<dbReference type="EMBL" id="MSCJ01000001">
    <property type="protein sequence ID" value="PQJ66141.1"/>
    <property type="molecule type" value="Genomic_DNA"/>
</dbReference>
<comment type="caution">
    <text evidence="2">The sequence shown here is derived from an EMBL/GenBank/DDBJ whole genome shotgun (WGS) entry which is preliminary data.</text>
</comment>
<name>A0A2S7VVN9_PHOAN</name>